<accession>A0A397SC59</accession>
<dbReference type="AlphaFoldDB" id="A0A397SC59"/>
<dbReference type="STRING" id="658196.A0A397SC59"/>
<keyword evidence="2" id="KW-1185">Reference proteome</keyword>
<dbReference type="OrthoDB" id="2352431at2759"/>
<feature type="non-terminal residue" evidence="1">
    <location>
        <position position="169"/>
    </location>
</feature>
<evidence type="ECO:0000313" key="1">
    <source>
        <dbReference type="EMBL" id="RIA79954.1"/>
    </source>
</evidence>
<name>A0A397SC59_9GLOM</name>
<proteinExistence type="predicted"/>
<dbReference type="EMBL" id="QKYT01001085">
    <property type="protein sequence ID" value="RIA79954.1"/>
    <property type="molecule type" value="Genomic_DNA"/>
</dbReference>
<protein>
    <submittedName>
        <fullName evidence="1">Uncharacterized protein</fullName>
    </submittedName>
</protein>
<comment type="caution">
    <text evidence="1">The sequence shown here is derived from an EMBL/GenBank/DDBJ whole genome shotgun (WGS) entry which is preliminary data.</text>
</comment>
<sequence>MSNIRNELVFAALEESYFLIDYNIHNGLDKRYEFMQQTILADETLTNDEKYEAIKKLNKYHDFVKILYNEGKKRIYENCQEECLATLYCEYCIRNYLKAKFSNWTSGNNNIDNLIQKCQMESLSPNKIVEWIPYNNLQNINYLTKGGCSEIYTADWISGQYYEWNSEEQ</sequence>
<gene>
    <name evidence="1" type="ORF">C1645_882427</name>
</gene>
<dbReference type="Proteomes" id="UP000265703">
    <property type="component" value="Unassembled WGS sequence"/>
</dbReference>
<evidence type="ECO:0000313" key="2">
    <source>
        <dbReference type="Proteomes" id="UP000265703"/>
    </source>
</evidence>
<organism evidence="1 2">
    <name type="scientific">Glomus cerebriforme</name>
    <dbReference type="NCBI Taxonomy" id="658196"/>
    <lineage>
        <taxon>Eukaryota</taxon>
        <taxon>Fungi</taxon>
        <taxon>Fungi incertae sedis</taxon>
        <taxon>Mucoromycota</taxon>
        <taxon>Glomeromycotina</taxon>
        <taxon>Glomeromycetes</taxon>
        <taxon>Glomerales</taxon>
        <taxon>Glomeraceae</taxon>
        <taxon>Glomus</taxon>
    </lineage>
</organism>
<reference evidence="1 2" key="1">
    <citation type="submission" date="2018-06" db="EMBL/GenBank/DDBJ databases">
        <title>Comparative genomics reveals the genomic features of Rhizophagus irregularis, R. cerebriforme, R. diaphanum and Gigaspora rosea, and their symbiotic lifestyle signature.</title>
        <authorList>
            <person name="Morin E."/>
            <person name="San Clemente H."/>
            <person name="Chen E.C.H."/>
            <person name="De La Providencia I."/>
            <person name="Hainaut M."/>
            <person name="Kuo A."/>
            <person name="Kohler A."/>
            <person name="Murat C."/>
            <person name="Tang N."/>
            <person name="Roy S."/>
            <person name="Loubradou J."/>
            <person name="Henrissat B."/>
            <person name="Grigoriev I.V."/>
            <person name="Corradi N."/>
            <person name="Roux C."/>
            <person name="Martin F.M."/>
        </authorList>
    </citation>
    <scope>NUCLEOTIDE SEQUENCE [LARGE SCALE GENOMIC DNA]</scope>
    <source>
        <strain evidence="1 2">DAOM 227022</strain>
    </source>
</reference>